<organism evidence="1 2">
    <name type="scientific">Neorhizobium galegae bv. officinalis</name>
    <dbReference type="NCBI Taxonomy" id="323656"/>
    <lineage>
        <taxon>Bacteria</taxon>
        <taxon>Pseudomonadati</taxon>
        <taxon>Pseudomonadota</taxon>
        <taxon>Alphaproteobacteria</taxon>
        <taxon>Hyphomicrobiales</taxon>
        <taxon>Rhizobiaceae</taxon>
        <taxon>Rhizobium/Agrobacterium group</taxon>
        <taxon>Neorhizobium</taxon>
    </lineage>
</organism>
<evidence type="ECO:0000313" key="2">
    <source>
        <dbReference type="Proteomes" id="UP000046176"/>
    </source>
</evidence>
<evidence type="ECO:0000313" key="1">
    <source>
        <dbReference type="EMBL" id="CDZ35575.1"/>
    </source>
</evidence>
<gene>
    <name evidence="1" type="ORF">NGAL_HAMBI1145_29130</name>
</gene>
<reference evidence="1 2" key="1">
    <citation type="submission" date="2014-08" db="EMBL/GenBank/DDBJ databases">
        <authorList>
            <person name="Chen Y.-H."/>
        </authorList>
    </citation>
    <scope>NUCLEOTIDE SEQUENCE [LARGE SCALE GENOMIC DNA]</scope>
</reference>
<sequence>MFDPKVVEDLLDRGAVEEWRVEDAEAKAEKRRKAAYQAKLTRSKKADKRSKKLERGLDDTASTLSGWDEFDIDGLLH</sequence>
<dbReference type="EMBL" id="CCRH01000007">
    <property type="protein sequence ID" value="CDZ35575.1"/>
    <property type="molecule type" value="Genomic_DNA"/>
</dbReference>
<dbReference type="AlphaFoldDB" id="A0A0T7FKP0"/>
<protein>
    <submittedName>
        <fullName evidence="1">Uncharacterized protein</fullName>
    </submittedName>
</protein>
<accession>A0A0T7FKP0</accession>
<proteinExistence type="predicted"/>
<name>A0A0T7FKP0_NEOGA</name>
<dbReference type="Proteomes" id="UP000046176">
    <property type="component" value="Unassembled WGS sequence"/>
</dbReference>